<name>A0A0A0M8A3_9GAMM</name>
<feature type="binding site" evidence="9">
    <location>
        <position position="102"/>
    </location>
    <ligand>
        <name>Zn(2+)</name>
        <dbReference type="ChEBI" id="CHEBI:29105"/>
        <note>catalytic</note>
    </ligand>
</feature>
<dbReference type="GO" id="GO:0009231">
    <property type="term" value="P:riboflavin biosynthetic process"/>
    <property type="evidence" value="ECO:0007669"/>
    <property type="project" value="UniProtKB-UniRule"/>
</dbReference>
<dbReference type="GO" id="GO:0005525">
    <property type="term" value="F:GTP binding"/>
    <property type="evidence" value="ECO:0007669"/>
    <property type="project" value="UniProtKB-KW"/>
</dbReference>
<dbReference type="NCBIfam" id="TIGR00505">
    <property type="entry name" value="ribA"/>
    <property type="match status" value="1"/>
</dbReference>
<feature type="binding site" evidence="9">
    <location>
        <position position="91"/>
    </location>
    <ligand>
        <name>Zn(2+)</name>
        <dbReference type="ChEBI" id="CHEBI:29105"/>
        <note>catalytic</note>
    </ligand>
</feature>
<dbReference type="HAMAP" id="MF_00179">
    <property type="entry name" value="RibA"/>
    <property type="match status" value="1"/>
</dbReference>
<dbReference type="Proteomes" id="UP000030003">
    <property type="component" value="Unassembled WGS sequence"/>
</dbReference>
<comment type="catalytic activity">
    <reaction evidence="8 9">
        <text>GTP + 4 H2O = 2,5-diamino-6-hydroxy-4-(5-phosphoribosylamino)-pyrimidine + formate + 2 phosphate + 3 H(+)</text>
        <dbReference type="Rhea" id="RHEA:23704"/>
        <dbReference type="ChEBI" id="CHEBI:15377"/>
        <dbReference type="ChEBI" id="CHEBI:15378"/>
        <dbReference type="ChEBI" id="CHEBI:15740"/>
        <dbReference type="ChEBI" id="CHEBI:37565"/>
        <dbReference type="ChEBI" id="CHEBI:43474"/>
        <dbReference type="ChEBI" id="CHEBI:58614"/>
        <dbReference type="EC" id="3.5.4.25"/>
    </reaction>
</comment>
<keyword evidence="3 9" id="KW-0479">Metal-binding</keyword>
<keyword evidence="7 9" id="KW-0342">GTP-binding</keyword>
<evidence type="ECO:0000256" key="1">
    <source>
        <dbReference type="ARBA" id="ARBA00004853"/>
    </source>
</evidence>
<dbReference type="Pfam" id="PF00925">
    <property type="entry name" value="GTP_cyclohydro2"/>
    <property type="match status" value="1"/>
</dbReference>
<keyword evidence="6 9" id="KW-0862">Zinc</keyword>
<dbReference type="EMBL" id="AVBH01000082">
    <property type="protein sequence ID" value="KGO98429.1"/>
    <property type="molecule type" value="Genomic_DNA"/>
</dbReference>
<feature type="binding site" evidence="9">
    <location>
        <position position="151"/>
    </location>
    <ligand>
        <name>GTP</name>
        <dbReference type="ChEBI" id="CHEBI:37565"/>
    </ligand>
</feature>
<comment type="caution">
    <text evidence="11">The sequence shown here is derived from an EMBL/GenBank/DDBJ whole genome shotgun (WGS) entry which is preliminary data.</text>
</comment>
<feature type="binding site" evidence="9">
    <location>
        <position position="107"/>
    </location>
    <ligand>
        <name>GTP</name>
        <dbReference type="ChEBI" id="CHEBI:37565"/>
    </ligand>
</feature>
<feature type="active site" description="Proton acceptor" evidence="9">
    <location>
        <position position="163"/>
    </location>
</feature>
<dbReference type="GO" id="GO:0008686">
    <property type="term" value="F:3,4-dihydroxy-2-butanone-4-phosphate synthase activity"/>
    <property type="evidence" value="ECO:0007669"/>
    <property type="project" value="TreeGrafter"/>
</dbReference>
<dbReference type="InterPro" id="IPR036144">
    <property type="entry name" value="RibA-like_sf"/>
</dbReference>
<comment type="similarity">
    <text evidence="9">Belongs to the GTP cyclohydrolase II family.</text>
</comment>
<evidence type="ECO:0000259" key="10">
    <source>
        <dbReference type="Pfam" id="PF00925"/>
    </source>
</evidence>
<dbReference type="InterPro" id="IPR032677">
    <property type="entry name" value="GTP_cyclohydro_II"/>
</dbReference>
<feature type="binding site" evidence="9">
    <location>
        <begin position="86"/>
        <end position="90"/>
    </location>
    <ligand>
        <name>GTP</name>
        <dbReference type="ChEBI" id="CHEBI:37565"/>
    </ligand>
</feature>
<evidence type="ECO:0000313" key="11">
    <source>
        <dbReference type="EMBL" id="KGO98429.1"/>
    </source>
</evidence>
<evidence type="ECO:0000256" key="9">
    <source>
        <dbReference type="HAMAP-Rule" id="MF_00179"/>
    </source>
</evidence>
<dbReference type="PANTHER" id="PTHR21327">
    <property type="entry name" value="GTP CYCLOHYDROLASE II-RELATED"/>
    <property type="match status" value="1"/>
</dbReference>
<gene>
    <name evidence="9" type="primary">ribA</name>
    <name evidence="11" type="ORF">N791_02240</name>
</gene>
<dbReference type="NCBIfam" id="NF001591">
    <property type="entry name" value="PRK00393.1"/>
    <property type="match status" value="1"/>
</dbReference>
<evidence type="ECO:0000256" key="2">
    <source>
        <dbReference type="ARBA" id="ARBA00022619"/>
    </source>
</evidence>
<dbReference type="UniPathway" id="UPA00275">
    <property type="reaction ID" value="UER00400"/>
</dbReference>
<dbReference type="GO" id="GO:0003935">
    <property type="term" value="F:GTP cyclohydrolase II activity"/>
    <property type="evidence" value="ECO:0007669"/>
    <property type="project" value="UniProtKB-UniRule"/>
</dbReference>
<comment type="function">
    <text evidence="9">Catalyzes the conversion of GTP to 2,5-diamino-6-ribosylamino-4(3H)-pyrimidinone 5'-phosphate (DARP), formate and pyrophosphate.</text>
</comment>
<dbReference type="GO" id="GO:0008270">
    <property type="term" value="F:zinc ion binding"/>
    <property type="evidence" value="ECO:0007669"/>
    <property type="project" value="UniProtKB-UniRule"/>
</dbReference>
<sequence>MPDPKPAPDTARNVAATTLAHQELGGEVRVAGEGSPAEWVRLVDSCDLPTRWGAFRLHGFVDLRNGQEHVALALGDLAGSGPVLARVHSECLTGDAFGSRRCDCGAQLEAAMERIAAEGRGVILYMRQEGRGIGLLNKIRAYHLQDDGADTVQANQALGFAPDLRSYELVAPMLARLGVQAVRLMTNNPRKVDALQAAGVPVAERLPIRVGRNPANQGYLDTKRSKLGHLLDPDAG</sequence>
<dbReference type="AlphaFoldDB" id="A0A0A0M8A3"/>
<organism evidence="11 12">
    <name type="scientific">Lysobacter defluvii IMMIB APB-9 = DSM 18482</name>
    <dbReference type="NCBI Taxonomy" id="1385515"/>
    <lineage>
        <taxon>Bacteria</taxon>
        <taxon>Pseudomonadati</taxon>
        <taxon>Pseudomonadota</taxon>
        <taxon>Gammaproteobacteria</taxon>
        <taxon>Lysobacterales</taxon>
        <taxon>Lysobacteraceae</taxon>
        <taxon>Novilysobacter</taxon>
    </lineage>
</organism>
<dbReference type="SUPFAM" id="SSF142695">
    <property type="entry name" value="RibA-like"/>
    <property type="match status" value="1"/>
</dbReference>
<reference evidence="11 12" key="1">
    <citation type="submission" date="2013-08" db="EMBL/GenBank/DDBJ databases">
        <title>Genomic analysis of Lysobacter defluvii.</title>
        <authorList>
            <person name="Wang Q."/>
            <person name="Wang G."/>
        </authorList>
    </citation>
    <scope>NUCLEOTIDE SEQUENCE [LARGE SCALE GENOMIC DNA]</scope>
    <source>
        <strain evidence="11 12">IMMIB APB-9</strain>
    </source>
</reference>
<dbReference type="Gene3D" id="3.40.50.10990">
    <property type="entry name" value="GTP cyclohydrolase II"/>
    <property type="match status" value="1"/>
</dbReference>
<dbReference type="FunFam" id="3.40.50.10990:FF:000002">
    <property type="entry name" value="GTP cyclohydrolase-2"/>
    <property type="match status" value="1"/>
</dbReference>
<dbReference type="OrthoDB" id="9793111at2"/>
<feature type="binding site" evidence="9">
    <location>
        <begin position="129"/>
        <end position="131"/>
    </location>
    <ligand>
        <name>GTP</name>
        <dbReference type="ChEBI" id="CHEBI:37565"/>
    </ligand>
</feature>
<feature type="binding site" evidence="9">
    <location>
        <position position="186"/>
    </location>
    <ligand>
        <name>GTP</name>
        <dbReference type="ChEBI" id="CHEBI:37565"/>
    </ligand>
</feature>
<proteinExistence type="inferred from homology"/>
<keyword evidence="5 9" id="KW-0378">Hydrolase</keyword>
<evidence type="ECO:0000256" key="3">
    <source>
        <dbReference type="ARBA" id="ARBA00022723"/>
    </source>
</evidence>
<dbReference type="STRING" id="1385515.GCA_000423325_01508"/>
<comment type="pathway">
    <text evidence="1 9">Cofactor biosynthesis; riboflavin biosynthesis; 5-amino-6-(D-ribitylamino)uracil from GTP: step 1/4.</text>
</comment>
<evidence type="ECO:0000256" key="5">
    <source>
        <dbReference type="ARBA" id="ARBA00022801"/>
    </source>
</evidence>
<feature type="binding site" evidence="9">
    <location>
        <position position="104"/>
    </location>
    <ligand>
        <name>Zn(2+)</name>
        <dbReference type="ChEBI" id="CHEBI:29105"/>
        <note>catalytic</note>
    </ligand>
</feature>
<dbReference type="eggNOG" id="COG0807">
    <property type="taxonomic scope" value="Bacteria"/>
</dbReference>
<dbReference type="GO" id="GO:0005829">
    <property type="term" value="C:cytosol"/>
    <property type="evidence" value="ECO:0007669"/>
    <property type="project" value="TreeGrafter"/>
</dbReference>
<feature type="active site" description="Nucleophile" evidence="9">
    <location>
        <position position="165"/>
    </location>
</feature>
<feature type="binding site" evidence="9">
    <location>
        <position position="191"/>
    </location>
    <ligand>
        <name>GTP</name>
        <dbReference type="ChEBI" id="CHEBI:37565"/>
    </ligand>
</feature>
<dbReference type="PANTHER" id="PTHR21327:SF18">
    <property type="entry name" value="3,4-DIHYDROXY-2-BUTANONE 4-PHOSPHATE SYNTHASE"/>
    <property type="match status" value="1"/>
</dbReference>
<protein>
    <recommendedName>
        <fullName evidence="9">GTP cyclohydrolase-2</fullName>
        <ecNumber evidence="9">3.5.4.25</ecNumber>
    </recommendedName>
    <alternativeName>
        <fullName evidence="9">GTP cyclohydrolase II</fullName>
    </alternativeName>
</protein>
<dbReference type="RefSeq" id="WP_081677784.1">
    <property type="nucleotide sequence ID" value="NZ_AUHT01000007.1"/>
</dbReference>
<dbReference type="InterPro" id="IPR000926">
    <property type="entry name" value="RibA"/>
</dbReference>
<feature type="domain" description="GTP cyclohydrolase II" evidence="10">
    <location>
        <begin position="43"/>
        <end position="207"/>
    </location>
</feature>
<evidence type="ECO:0000256" key="7">
    <source>
        <dbReference type="ARBA" id="ARBA00023134"/>
    </source>
</evidence>
<evidence type="ECO:0000256" key="6">
    <source>
        <dbReference type="ARBA" id="ARBA00022833"/>
    </source>
</evidence>
<keyword evidence="12" id="KW-1185">Reference proteome</keyword>
<dbReference type="EC" id="3.5.4.25" evidence="9"/>
<evidence type="ECO:0000256" key="8">
    <source>
        <dbReference type="ARBA" id="ARBA00049295"/>
    </source>
</evidence>
<comment type="cofactor">
    <cofactor evidence="9">
        <name>Zn(2+)</name>
        <dbReference type="ChEBI" id="CHEBI:29105"/>
    </cofactor>
    <text evidence="9">Binds 1 zinc ion per subunit.</text>
</comment>
<accession>A0A0A0M8A3</accession>
<keyword evidence="4 9" id="KW-0547">Nucleotide-binding</keyword>
<evidence type="ECO:0000313" key="12">
    <source>
        <dbReference type="Proteomes" id="UP000030003"/>
    </source>
</evidence>
<evidence type="ECO:0000256" key="4">
    <source>
        <dbReference type="ARBA" id="ARBA00022741"/>
    </source>
</evidence>
<dbReference type="CDD" id="cd00641">
    <property type="entry name" value="GTP_cyclohydro2"/>
    <property type="match status" value="1"/>
</dbReference>
<keyword evidence="2 9" id="KW-0686">Riboflavin biosynthesis</keyword>